<dbReference type="EMBL" id="JAPMOS010000137">
    <property type="protein sequence ID" value="KAJ4454722.1"/>
    <property type="molecule type" value="Genomic_DNA"/>
</dbReference>
<proteinExistence type="predicted"/>
<organism evidence="1 2">
    <name type="scientific">Paratrimastix pyriformis</name>
    <dbReference type="NCBI Taxonomy" id="342808"/>
    <lineage>
        <taxon>Eukaryota</taxon>
        <taxon>Metamonada</taxon>
        <taxon>Preaxostyla</taxon>
        <taxon>Paratrimastigidae</taxon>
        <taxon>Paratrimastix</taxon>
    </lineage>
</organism>
<protein>
    <submittedName>
        <fullName evidence="1">Uncharacterized protein</fullName>
    </submittedName>
</protein>
<keyword evidence="2" id="KW-1185">Reference proteome</keyword>
<evidence type="ECO:0000313" key="2">
    <source>
        <dbReference type="Proteomes" id="UP001141327"/>
    </source>
</evidence>
<reference evidence="1" key="1">
    <citation type="journal article" date="2022" name="bioRxiv">
        <title>Genomics of Preaxostyla Flagellates Illuminates Evolutionary Transitions and the Path Towards Mitochondrial Loss.</title>
        <authorList>
            <person name="Novak L.V.F."/>
            <person name="Treitli S.C."/>
            <person name="Pyrih J."/>
            <person name="Halakuc P."/>
            <person name="Pipaliya S.V."/>
            <person name="Vacek V."/>
            <person name="Brzon O."/>
            <person name="Soukal P."/>
            <person name="Eme L."/>
            <person name="Dacks J.B."/>
            <person name="Karnkowska A."/>
            <person name="Elias M."/>
            <person name="Hampl V."/>
        </authorList>
    </citation>
    <scope>NUCLEOTIDE SEQUENCE</scope>
    <source>
        <strain evidence="1">RCP-MX</strain>
    </source>
</reference>
<comment type="caution">
    <text evidence="1">The sequence shown here is derived from an EMBL/GenBank/DDBJ whole genome shotgun (WGS) entry which is preliminary data.</text>
</comment>
<name>A0ABQ8U5T3_9EUKA</name>
<dbReference type="Proteomes" id="UP001141327">
    <property type="component" value="Unassembled WGS sequence"/>
</dbReference>
<evidence type="ECO:0000313" key="1">
    <source>
        <dbReference type="EMBL" id="KAJ4454722.1"/>
    </source>
</evidence>
<accession>A0ABQ8U5T3</accession>
<sequence length="143" mass="15785">MRWFDFRKQGHVGTPLAKTTPAAGIEGPRSVDSGLALTQTGTHGGLTVSLLEYLFSRAPESLRMNRIFIGSMPDIFPEGEWVAGLGKPRSLVLVYHRLERGPSGPGASKRREERGTERKLQNLGVGTVGEQGSKEKFCRLRFF</sequence>
<gene>
    <name evidence="1" type="ORF">PAPYR_10481</name>
</gene>